<dbReference type="CDD" id="cd07185">
    <property type="entry name" value="OmpA_C-like"/>
    <property type="match status" value="1"/>
</dbReference>
<evidence type="ECO:0000259" key="5">
    <source>
        <dbReference type="PROSITE" id="PS51123"/>
    </source>
</evidence>
<evidence type="ECO:0000256" key="3">
    <source>
        <dbReference type="PROSITE-ProRule" id="PRU00473"/>
    </source>
</evidence>
<organism evidence="6 7">
    <name type="scientific">Hoeflea poritis</name>
    <dbReference type="NCBI Taxonomy" id="2993659"/>
    <lineage>
        <taxon>Bacteria</taxon>
        <taxon>Pseudomonadati</taxon>
        <taxon>Pseudomonadota</taxon>
        <taxon>Alphaproteobacteria</taxon>
        <taxon>Hyphomicrobiales</taxon>
        <taxon>Rhizobiaceae</taxon>
        <taxon>Hoeflea</taxon>
    </lineage>
</organism>
<feature type="chain" id="PRO_5045567339" evidence="4">
    <location>
        <begin position="23"/>
        <end position="207"/>
    </location>
</feature>
<dbReference type="PANTHER" id="PTHR30329:SF21">
    <property type="entry name" value="LIPOPROTEIN YIAD-RELATED"/>
    <property type="match status" value="1"/>
</dbReference>
<comment type="subcellular location">
    <subcellularLocation>
        <location evidence="1">Membrane</location>
    </subcellularLocation>
</comment>
<sequence>MKRRTFLTAFAAAVAAPAAASAATLKLTADNAKTPEKVFYAKKINKKVPDALTIEKSLSAPPAMKIKPSMKGSVKDVKRRRALRHIAPSIEIQAINFAFGSPRIPSNQHWKVEQIAQAMHNMLGHNPHELFLIEGHTDAVGSFEANQALSERRATSLQRVLTDFFGVPYHALETVGYGEDDLLVNTPYADWRNRRVTLRRITDIVYQ</sequence>
<proteinExistence type="predicted"/>
<gene>
    <name evidence="6" type="ORF">OOZ53_15175</name>
</gene>
<keyword evidence="4" id="KW-0732">Signal</keyword>
<keyword evidence="7" id="KW-1185">Reference proteome</keyword>
<reference evidence="6" key="1">
    <citation type="submission" date="2022-11" db="EMBL/GenBank/DDBJ databases">
        <title>Hoeflea poritis sp. nov., isolated from scleractinian coral Porites lutea.</title>
        <authorList>
            <person name="Zhang G."/>
            <person name="Wei Q."/>
            <person name="Cai L."/>
        </authorList>
    </citation>
    <scope>NUCLEOTIDE SEQUENCE</scope>
    <source>
        <strain evidence="6">E7-10</strain>
    </source>
</reference>
<dbReference type="InterPro" id="IPR006665">
    <property type="entry name" value="OmpA-like"/>
</dbReference>
<name>A0ABT4VPQ5_9HYPH</name>
<dbReference type="RefSeq" id="WP_271090486.1">
    <property type="nucleotide sequence ID" value="NZ_JAPJZH010000009.1"/>
</dbReference>
<dbReference type="PANTHER" id="PTHR30329">
    <property type="entry name" value="STATOR ELEMENT OF FLAGELLAR MOTOR COMPLEX"/>
    <property type="match status" value="1"/>
</dbReference>
<comment type="caution">
    <text evidence="6">The sequence shown here is derived from an EMBL/GenBank/DDBJ whole genome shotgun (WGS) entry which is preliminary data.</text>
</comment>
<dbReference type="PROSITE" id="PS01068">
    <property type="entry name" value="OMPA_1"/>
    <property type="match status" value="1"/>
</dbReference>
<dbReference type="InterPro" id="IPR050330">
    <property type="entry name" value="Bact_OuterMem_StrucFunc"/>
</dbReference>
<evidence type="ECO:0000256" key="4">
    <source>
        <dbReference type="SAM" id="SignalP"/>
    </source>
</evidence>
<feature type="domain" description="OmpA-like" evidence="5">
    <location>
        <begin position="84"/>
        <end position="204"/>
    </location>
</feature>
<dbReference type="Pfam" id="PF00691">
    <property type="entry name" value="OmpA"/>
    <property type="match status" value="1"/>
</dbReference>
<dbReference type="EMBL" id="JAPJZH010000009">
    <property type="protein sequence ID" value="MDA4846702.1"/>
    <property type="molecule type" value="Genomic_DNA"/>
</dbReference>
<evidence type="ECO:0000256" key="1">
    <source>
        <dbReference type="ARBA" id="ARBA00004370"/>
    </source>
</evidence>
<dbReference type="PROSITE" id="PS51123">
    <property type="entry name" value="OMPA_2"/>
    <property type="match status" value="1"/>
</dbReference>
<feature type="signal peptide" evidence="4">
    <location>
        <begin position="1"/>
        <end position="22"/>
    </location>
</feature>
<evidence type="ECO:0000256" key="2">
    <source>
        <dbReference type="ARBA" id="ARBA00023136"/>
    </source>
</evidence>
<dbReference type="Gene3D" id="3.30.1330.60">
    <property type="entry name" value="OmpA-like domain"/>
    <property type="match status" value="1"/>
</dbReference>
<evidence type="ECO:0000313" key="6">
    <source>
        <dbReference type="EMBL" id="MDA4846702.1"/>
    </source>
</evidence>
<dbReference type="InterPro" id="IPR036737">
    <property type="entry name" value="OmpA-like_sf"/>
</dbReference>
<accession>A0ABT4VPQ5</accession>
<dbReference type="Proteomes" id="UP001148313">
    <property type="component" value="Unassembled WGS sequence"/>
</dbReference>
<evidence type="ECO:0000313" key="7">
    <source>
        <dbReference type="Proteomes" id="UP001148313"/>
    </source>
</evidence>
<protein>
    <submittedName>
        <fullName evidence="6">OmpA family protein</fullName>
    </submittedName>
</protein>
<dbReference type="InterPro" id="IPR006690">
    <property type="entry name" value="OMPA-like_CS"/>
</dbReference>
<keyword evidence="2 3" id="KW-0472">Membrane</keyword>
<dbReference type="SUPFAM" id="SSF103088">
    <property type="entry name" value="OmpA-like"/>
    <property type="match status" value="1"/>
</dbReference>